<dbReference type="PANTHER" id="PTHR24302:SF15">
    <property type="entry name" value="FATTY-ACID PEROXYGENASE"/>
    <property type="match status" value="1"/>
</dbReference>
<evidence type="ECO:0000256" key="1">
    <source>
        <dbReference type="ARBA" id="ARBA00001971"/>
    </source>
</evidence>
<evidence type="ECO:0000256" key="3">
    <source>
        <dbReference type="ARBA" id="ARBA00022617"/>
    </source>
</evidence>
<dbReference type="GO" id="GO:0016705">
    <property type="term" value="F:oxidoreductase activity, acting on paired donors, with incorporation or reduction of molecular oxygen"/>
    <property type="evidence" value="ECO:0007669"/>
    <property type="project" value="InterPro"/>
</dbReference>
<dbReference type="GO" id="GO:0008395">
    <property type="term" value="F:steroid hydroxylase activity"/>
    <property type="evidence" value="ECO:0007669"/>
    <property type="project" value="TreeGrafter"/>
</dbReference>
<evidence type="ECO:0008006" key="13">
    <source>
        <dbReference type="Google" id="ProtNLM"/>
    </source>
</evidence>
<dbReference type="InterPro" id="IPR002401">
    <property type="entry name" value="Cyt_P450_E_grp-I"/>
</dbReference>
<comment type="cofactor">
    <cofactor evidence="1 9">
        <name>heme</name>
        <dbReference type="ChEBI" id="CHEBI:30413"/>
    </cofactor>
</comment>
<dbReference type="PRINTS" id="PR00463">
    <property type="entry name" value="EP450I"/>
</dbReference>
<name>A0A2T7NX27_POMCA</name>
<keyword evidence="3 9" id="KW-0349">Heme</keyword>
<keyword evidence="6 9" id="KW-0408">Iron</keyword>
<dbReference type="EMBL" id="PZQS01000008">
    <property type="protein sequence ID" value="PVD25702.1"/>
    <property type="molecule type" value="Genomic_DNA"/>
</dbReference>
<evidence type="ECO:0000256" key="4">
    <source>
        <dbReference type="ARBA" id="ARBA00022723"/>
    </source>
</evidence>
<evidence type="ECO:0000256" key="6">
    <source>
        <dbReference type="ARBA" id="ARBA00023004"/>
    </source>
</evidence>
<gene>
    <name evidence="11" type="ORF">C0Q70_13362</name>
</gene>
<dbReference type="InterPro" id="IPR050705">
    <property type="entry name" value="Cytochrome_P450_3A"/>
</dbReference>
<dbReference type="Pfam" id="PF00067">
    <property type="entry name" value="p450"/>
    <property type="match status" value="1"/>
</dbReference>
<dbReference type="SUPFAM" id="SSF48264">
    <property type="entry name" value="Cytochrome P450"/>
    <property type="match status" value="1"/>
</dbReference>
<evidence type="ECO:0000256" key="7">
    <source>
        <dbReference type="ARBA" id="ARBA00023033"/>
    </source>
</evidence>
<dbReference type="Gene3D" id="1.10.630.10">
    <property type="entry name" value="Cytochrome P450"/>
    <property type="match status" value="1"/>
</dbReference>
<comment type="caution">
    <text evidence="11">The sequence shown here is derived from an EMBL/GenBank/DDBJ whole genome shotgun (WGS) entry which is preliminary data.</text>
</comment>
<evidence type="ECO:0000313" key="12">
    <source>
        <dbReference type="Proteomes" id="UP000245119"/>
    </source>
</evidence>
<dbReference type="OrthoDB" id="6428965at2759"/>
<dbReference type="PROSITE" id="PS00086">
    <property type="entry name" value="CYTOCHROME_P450"/>
    <property type="match status" value="1"/>
</dbReference>
<dbReference type="FunFam" id="1.10.630.10:FF:000182">
    <property type="entry name" value="Cytochrome P450 3A4"/>
    <property type="match status" value="1"/>
</dbReference>
<dbReference type="AlphaFoldDB" id="A0A2T7NX27"/>
<dbReference type="Proteomes" id="UP000245119">
    <property type="component" value="Linkage Group LG8"/>
</dbReference>
<accession>A0A2T7NX27</accession>
<dbReference type="InterPro" id="IPR001128">
    <property type="entry name" value="Cyt_P450"/>
</dbReference>
<dbReference type="GO" id="GO:0005506">
    <property type="term" value="F:iron ion binding"/>
    <property type="evidence" value="ECO:0007669"/>
    <property type="project" value="InterPro"/>
</dbReference>
<evidence type="ECO:0000313" key="11">
    <source>
        <dbReference type="EMBL" id="PVD25702.1"/>
    </source>
</evidence>
<evidence type="ECO:0000256" key="10">
    <source>
        <dbReference type="RuleBase" id="RU000461"/>
    </source>
</evidence>
<dbReference type="CDD" id="cd11055">
    <property type="entry name" value="CYP3A-like"/>
    <property type="match status" value="1"/>
</dbReference>
<evidence type="ECO:0000256" key="8">
    <source>
        <dbReference type="ARBA" id="ARBA00043906"/>
    </source>
</evidence>
<dbReference type="InterPro" id="IPR017972">
    <property type="entry name" value="Cyt_P450_CS"/>
</dbReference>
<keyword evidence="7 10" id="KW-0503">Monooxygenase</keyword>
<sequence length="560" mass="63894">MRLALYEAKMVAVTLIRRFRFIKVPETPVSTFKHNNNVWCRMNSGHSKIKVGGLSSLASFLHFTEVWVRRHARNVRRQRAAGRGTEAIWHVDIFNLYQERDSRTTPSPILRTCAGISEKAAFASRIPKVTLEYALGALWGIFDCVRTWRKKYGKSFGIYMMRQPLLLTCDLDIAKEVFIKDFANFTNRGNKRADTFTYPLNLSLPFTEDNTWRRLRHTMTPTFSTGKLKLMAPCIARCCENLSRALLRITEKQELVDVKRVFGAYTIDVIAGTAFGLETDMLTNENEAFVQCAMQMIRKQSSLGLRIAFFMLFPFIGRFLRFAGLTKSSSEDHMIHFIDKIIQERRNNGGSDRNDFIQLLLEAEASEKDIALILKIDVKMTKDEIIAQGVTIINAGYETTATTLHFMVYLLALNPDKQEKLYDEIMKAIGNDTPTYDNVMGIKYLDDTLRETLRMFPPTPMLTRSALETRTIKGLTIEAGSTVGVASAAFMQDEEIFPEPDKFIPERFDDDNIPTIVRELAFGMGPRQCIGMRLALGTLGTLVYCELFDSRTEELQHYLS</sequence>
<reference evidence="11 12" key="1">
    <citation type="submission" date="2018-04" db="EMBL/GenBank/DDBJ databases">
        <title>The genome of golden apple snail Pomacea canaliculata provides insight into stress tolerance and invasive adaptation.</title>
        <authorList>
            <person name="Liu C."/>
            <person name="Liu B."/>
            <person name="Ren Y."/>
            <person name="Zhang Y."/>
            <person name="Wang H."/>
            <person name="Li S."/>
            <person name="Jiang F."/>
            <person name="Yin L."/>
            <person name="Zhang G."/>
            <person name="Qian W."/>
            <person name="Fan W."/>
        </authorList>
    </citation>
    <scope>NUCLEOTIDE SEQUENCE [LARGE SCALE GENOMIC DNA]</scope>
    <source>
        <strain evidence="11">SZHN2017</strain>
        <tissue evidence="11">Muscle</tissue>
    </source>
</reference>
<comment type="function">
    <text evidence="8">Cytochromes P450 are a group of heme-thiolate monooxygenases. They oxidize a variety of structurally unrelated compounds, including steroids, fatty acids, and xenobiotics.</text>
</comment>
<dbReference type="GO" id="GO:0020037">
    <property type="term" value="F:heme binding"/>
    <property type="evidence" value="ECO:0007669"/>
    <property type="project" value="InterPro"/>
</dbReference>
<feature type="binding site" description="axial binding residue" evidence="9">
    <location>
        <position position="529"/>
    </location>
    <ligand>
        <name>heme</name>
        <dbReference type="ChEBI" id="CHEBI:30413"/>
    </ligand>
    <ligandPart>
        <name>Fe</name>
        <dbReference type="ChEBI" id="CHEBI:18248"/>
    </ligandPart>
</feature>
<keyword evidence="4 9" id="KW-0479">Metal-binding</keyword>
<evidence type="ECO:0000256" key="2">
    <source>
        <dbReference type="ARBA" id="ARBA00010617"/>
    </source>
</evidence>
<comment type="similarity">
    <text evidence="2 10">Belongs to the cytochrome P450 family.</text>
</comment>
<protein>
    <recommendedName>
        <fullName evidence="13">Cytochrome P450</fullName>
    </recommendedName>
</protein>
<dbReference type="STRING" id="400727.A0A2T7NX27"/>
<proteinExistence type="inferred from homology"/>
<evidence type="ECO:0000256" key="5">
    <source>
        <dbReference type="ARBA" id="ARBA00023002"/>
    </source>
</evidence>
<organism evidence="11 12">
    <name type="scientific">Pomacea canaliculata</name>
    <name type="common">Golden apple snail</name>
    <dbReference type="NCBI Taxonomy" id="400727"/>
    <lineage>
        <taxon>Eukaryota</taxon>
        <taxon>Metazoa</taxon>
        <taxon>Spiralia</taxon>
        <taxon>Lophotrochozoa</taxon>
        <taxon>Mollusca</taxon>
        <taxon>Gastropoda</taxon>
        <taxon>Caenogastropoda</taxon>
        <taxon>Architaenioglossa</taxon>
        <taxon>Ampullarioidea</taxon>
        <taxon>Ampullariidae</taxon>
        <taxon>Pomacea</taxon>
    </lineage>
</organism>
<keyword evidence="12" id="KW-1185">Reference proteome</keyword>
<dbReference type="PRINTS" id="PR00385">
    <property type="entry name" value="P450"/>
</dbReference>
<dbReference type="InterPro" id="IPR036396">
    <property type="entry name" value="Cyt_P450_sf"/>
</dbReference>
<dbReference type="PANTHER" id="PTHR24302">
    <property type="entry name" value="CYTOCHROME P450 FAMILY 3"/>
    <property type="match status" value="1"/>
</dbReference>
<evidence type="ECO:0000256" key="9">
    <source>
        <dbReference type="PIRSR" id="PIRSR602401-1"/>
    </source>
</evidence>
<keyword evidence="5 10" id="KW-0560">Oxidoreductase</keyword>